<dbReference type="Proteomes" id="UP000193944">
    <property type="component" value="Unassembled WGS sequence"/>
</dbReference>
<keyword evidence="2" id="KW-1185">Reference proteome</keyword>
<proteinExistence type="predicted"/>
<reference evidence="1 2" key="1">
    <citation type="submission" date="2016-08" db="EMBL/GenBank/DDBJ databases">
        <title>A Parts List for Fungal Cellulosomes Revealed by Comparative Genomics.</title>
        <authorList>
            <consortium name="DOE Joint Genome Institute"/>
            <person name="Haitjema C.H."/>
            <person name="Gilmore S.P."/>
            <person name="Henske J.K."/>
            <person name="Solomon K.V."/>
            <person name="De Groot R."/>
            <person name="Kuo A."/>
            <person name="Mondo S.J."/>
            <person name="Salamov A.A."/>
            <person name="Labutti K."/>
            <person name="Zhao Z."/>
            <person name="Chiniquy J."/>
            <person name="Barry K."/>
            <person name="Brewer H.M."/>
            <person name="Purvine S.O."/>
            <person name="Wright A.T."/>
            <person name="Boxma B."/>
            <person name="Van Alen T."/>
            <person name="Hackstein J.H."/>
            <person name="Baker S.E."/>
            <person name="Grigoriev I.V."/>
            <person name="O'Malley M.A."/>
        </authorList>
    </citation>
    <scope>NUCLEOTIDE SEQUENCE [LARGE SCALE GENOMIC DNA]</scope>
    <source>
        <strain evidence="1 2">S4</strain>
    </source>
</reference>
<evidence type="ECO:0000313" key="2">
    <source>
        <dbReference type="Proteomes" id="UP000193944"/>
    </source>
</evidence>
<reference evidence="1 2" key="2">
    <citation type="submission" date="2016-08" db="EMBL/GenBank/DDBJ databases">
        <title>Pervasive Adenine N6-methylation of Active Genes in Fungi.</title>
        <authorList>
            <consortium name="DOE Joint Genome Institute"/>
            <person name="Mondo S.J."/>
            <person name="Dannebaum R.O."/>
            <person name="Kuo R.C."/>
            <person name="Labutti K."/>
            <person name="Haridas S."/>
            <person name="Kuo A."/>
            <person name="Salamov A."/>
            <person name="Ahrendt S.R."/>
            <person name="Lipzen A."/>
            <person name="Sullivan W."/>
            <person name="Andreopoulos W.B."/>
            <person name="Clum A."/>
            <person name="Lindquist E."/>
            <person name="Daum C."/>
            <person name="Ramamoorthy G.K."/>
            <person name="Gryganskyi A."/>
            <person name="Culley D."/>
            <person name="Magnuson J.K."/>
            <person name="James T.Y."/>
            <person name="O'Malley M.A."/>
            <person name="Stajich J.E."/>
            <person name="Spatafora J.W."/>
            <person name="Visel A."/>
            <person name="Grigoriev I.V."/>
        </authorList>
    </citation>
    <scope>NUCLEOTIDE SEQUENCE [LARGE SCALE GENOMIC DNA]</scope>
    <source>
        <strain evidence="1 2">S4</strain>
    </source>
</reference>
<protein>
    <submittedName>
        <fullName evidence="1">Uncharacterized protein</fullName>
    </submittedName>
</protein>
<organism evidence="1 2">
    <name type="scientific">Anaeromyces robustus</name>
    <dbReference type="NCBI Taxonomy" id="1754192"/>
    <lineage>
        <taxon>Eukaryota</taxon>
        <taxon>Fungi</taxon>
        <taxon>Fungi incertae sedis</taxon>
        <taxon>Chytridiomycota</taxon>
        <taxon>Chytridiomycota incertae sedis</taxon>
        <taxon>Neocallimastigomycetes</taxon>
        <taxon>Neocallimastigales</taxon>
        <taxon>Neocallimastigaceae</taxon>
        <taxon>Anaeromyces</taxon>
    </lineage>
</organism>
<evidence type="ECO:0000313" key="1">
    <source>
        <dbReference type="EMBL" id="ORX76206.1"/>
    </source>
</evidence>
<accession>A0A1Y1WSI1</accession>
<dbReference type="EMBL" id="MCFG01000312">
    <property type="protein sequence ID" value="ORX76206.1"/>
    <property type="molecule type" value="Genomic_DNA"/>
</dbReference>
<dbReference type="AlphaFoldDB" id="A0A1Y1WSI1"/>
<comment type="caution">
    <text evidence="1">The sequence shown here is derived from an EMBL/GenBank/DDBJ whole genome shotgun (WGS) entry which is preliminary data.</text>
</comment>
<sequence length="107" mass="13234">MYRNFFNKTQNFNYIEEKQNQYTKTYEYSLTSNKLIENSFSKLDIKNDNDENIKNTRQQQLTLYQYRSMYYNKTYYKIPNNSMIKNTNPYMSSLYLNNPFSFKNSFY</sequence>
<gene>
    <name evidence="1" type="ORF">BCR32DRAFT_248924</name>
</gene>
<name>A0A1Y1WSI1_9FUNG</name>